<name>A0A3S5AF14_9PLAT</name>
<feature type="region of interest" description="Disordered" evidence="1">
    <location>
        <begin position="1"/>
        <end position="53"/>
    </location>
</feature>
<reference evidence="2" key="1">
    <citation type="submission" date="2018-11" db="EMBL/GenBank/DDBJ databases">
        <authorList>
            <consortium name="Pathogen Informatics"/>
        </authorList>
    </citation>
    <scope>NUCLEOTIDE SEQUENCE</scope>
</reference>
<evidence type="ECO:0000313" key="2">
    <source>
        <dbReference type="EMBL" id="VEL14815.1"/>
    </source>
</evidence>
<dbReference type="Proteomes" id="UP000784294">
    <property type="component" value="Unassembled WGS sequence"/>
</dbReference>
<sequence length="98" mass="10764">MPKKLSFTNYGSHRKQSLRGLGSDEQPKAGDKGHCVGPADSRGTRGPRDQGTRIAALRGRRCLSRYFFANSARLIGREALPTVFASGLARLKTVYRSK</sequence>
<dbReference type="EMBL" id="CAAALY010022428">
    <property type="protein sequence ID" value="VEL14815.1"/>
    <property type="molecule type" value="Genomic_DNA"/>
</dbReference>
<organism evidence="2 3">
    <name type="scientific">Protopolystoma xenopodis</name>
    <dbReference type="NCBI Taxonomy" id="117903"/>
    <lineage>
        <taxon>Eukaryota</taxon>
        <taxon>Metazoa</taxon>
        <taxon>Spiralia</taxon>
        <taxon>Lophotrochozoa</taxon>
        <taxon>Platyhelminthes</taxon>
        <taxon>Monogenea</taxon>
        <taxon>Polyopisthocotylea</taxon>
        <taxon>Polystomatidea</taxon>
        <taxon>Polystomatidae</taxon>
        <taxon>Protopolystoma</taxon>
    </lineage>
</organism>
<gene>
    <name evidence="2" type="ORF">PXEA_LOCUS8255</name>
</gene>
<dbReference type="AlphaFoldDB" id="A0A3S5AF14"/>
<proteinExistence type="predicted"/>
<feature type="compositionally biased region" description="Basic and acidic residues" evidence="1">
    <location>
        <begin position="25"/>
        <end position="34"/>
    </location>
</feature>
<evidence type="ECO:0000256" key="1">
    <source>
        <dbReference type="SAM" id="MobiDB-lite"/>
    </source>
</evidence>
<accession>A0A3S5AF14</accession>
<evidence type="ECO:0000313" key="3">
    <source>
        <dbReference type="Proteomes" id="UP000784294"/>
    </source>
</evidence>
<protein>
    <submittedName>
        <fullName evidence="2">Uncharacterized protein</fullName>
    </submittedName>
</protein>
<feature type="compositionally biased region" description="Polar residues" evidence="1">
    <location>
        <begin position="1"/>
        <end position="11"/>
    </location>
</feature>
<keyword evidence="3" id="KW-1185">Reference proteome</keyword>
<comment type="caution">
    <text evidence="2">The sequence shown here is derived from an EMBL/GenBank/DDBJ whole genome shotgun (WGS) entry which is preliminary data.</text>
</comment>
<feature type="compositionally biased region" description="Basic and acidic residues" evidence="1">
    <location>
        <begin position="42"/>
        <end position="51"/>
    </location>
</feature>